<dbReference type="Gene3D" id="3.40.50.2300">
    <property type="match status" value="2"/>
</dbReference>
<dbReference type="Gene3D" id="1.10.260.40">
    <property type="entry name" value="lambda repressor-like DNA-binding domains"/>
    <property type="match status" value="1"/>
</dbReference>
<evidence type="ECO:0000259" key="5">
    <source>
        <dbReference type="SMART" id="SM00354"/>
    </source>
</evidence>
<name>A0A3E3HX81_9FIRM</name>
<sequence length="350" mass="39636">MAIKSKELAGMLGVSTATMSLVLNHKPGISDELRSSLLARIQEMGYGYMIKEEPQELQEGSPAPMKNIAYLVMSDYQDEGDEAAFFPPVIEGAEREARHLGYHFSIIHMYDEKGSRLRDSIRREEYAGMLVYADVMSQELKKELDAMDIPYVMLDCYDPFVKASSVTVNSQQGIYTAVRYLQEKGHREIGYVATGTARSSLLERRRYFHYAIEDLGLQLNREHDIVTNCRGAKAQEYLELLWKGGVKPPTALLVENDVLAIPVYRALKSAGYRVPEDVSVIGFDGRSICSIMEPTLTTMRIPRRLLGRSLIMLLHNKIDMKARSMEDIPVRLEINAELVEMESVCPVTWK</sequence>
<dbReference type="PANTHER" id="PTHR30146:SF148">
    <property type="entry name" value="HTH-TYPE TRANSCRIPTIONAL REPRESSOR PURR-RELATED"/>
    <property type="match status" value="1"/>
</dbReference>
<feature type="domain" description="HTH lacI-type" evidence="5">
    <location>
        <begin position="2"/>
        <end position="78"/>
    </location>
</feature>
<dbReference type="AlphaFoldDB" id="A0A3E3HX81"/>
<comment type="caution">
    <text evidence="6">The sequence shown here is derived from an EMBL/GenBank/DDBJ whole genome shotgun (WGS) entry which is preliminary data.</text>
</comment>
<dbReference type="CDD" id="cd01392">
    <property type="entry name" value="HTH_LacI"/>
    <property type="match status" value="1"/>
</dbReference>
<dbReference type="EMBL" id="QVLV01000025">
    <property type="protein sequence ID" value="RGE56441.1"/>
    <property type="molecule type" value="Genomic_DNA"/>
</dbReference>
<dbReference type="GO" id="GO:0003700">
    <property type="term" value="F:DNA-binding transcription factor activity"/>
    <property type="evidence" value="ECO:0007669"/>
    <property type="project" value="TreeGrafter"/>
</dbReference>
<dbReference type="SUPFAM" id="SSF53822">
    <property type="entry name" value="Periplasmic binding protein-like I"/>
    <property type="match status" value="1"/>
</dbReference>
<keyword evidence="4" id="KW-0804">Transcription</keyword>
<protein>
    <submittedName>
        <fullName evidence="6">LacI family transcriptional regulator</fullName>
    </submittedName>
</protein>
<dbReference type="EMBL" id="QVLU01000018">
    <property type="protein sequence ID" value="RGE69084.1"/>
    <property type="molecule type" value="Genomic_DNA"/>
</dbReference>
<evidence type="ECO:0000256" key="3">
    <source>
        <dbReference type="ARBA" id="ARBA00023125"/>
    </source>
</evidence>
<dbReference type="InterPro" id="IPR046335">
    <property type="entry name" value="LacI/GalR-like_sensor"/>
</dbReference>
<evidence type="ECO:0000256" key="4">
    <source>
        <dbReference type="ARBA" id="ARBA00023163"/>
    </source>
</evidence>
<keyword evidence="8" id="KW-1185">Reference proteome</keyword>
<keyword evidence="2" id="KW-0805">Transcription regulation</keyword>
<dbReference type="InterPro" id="IPR010982">
    <property type="entry name" value="Lambda_DNA-bd_dom_sf"/>
</dbReference>
<accession>A0A3E3HX81</accession>
<evidence type="ECO:0000313" key="7">
    <source>
        <dbReference type="EMBL" id="RGE69084.1"/>
    </source>
</evidence>
<evidence type="ECO:0000256" key="2">
    <source>
        <dbReference type="ARBA" id="ARBA00023015"/>
    </source>
</evidence>
<gene>
    <name evidence="7" type="ORF">DWY69_18500</name>
    <name evidence="6" type="ORF">DXC51_24120</name>
</gene>
<dbReference type="Pfam" id="PF13377">
    <property type="entry name" value="Peripla_BP_3"/>
    <property type="match status" value="1"/>
</dbReference>
<keyword evidence="1" id="KW-0678">Repressor</keyword>
<dbReference type="Proteomes" id="UP000261166">
    <property type="component" value="Unassembled WGS sequence"/>
</dbReference>
<dbReference type="RefSeq" id="WP_025488994.1">
    <property type="nucleotide sequence ID" value="NZ_CALBAU010000331.1"/>
</dbReference>
<proteinExistence type="predicted"/>
<evidence type="ECO:0000313" key="8">
    <source>
        <dbReference type="Proteomes" id="UP000260812"/>
    </source>
</evidence>
<evidence type="ECO:0000313" key="6">
    <source>
        <dbReference type="EMBL" id="RGE56441.1"/>
    </source>
</evidence>
<dbReference type="PANTHER" id="PTHR30146">
    <property type="entry name" value="LACI-RELATED TRANSCRIPTIONAL REPRESSOR"/>
    <property type="match status" value="1"/>
</dbReference>
<evidence type="ECO:0000256" key="1">
    <source>
        <dbReference type="ARBA" id="ARBA00022491"/>
    </source>
</evidence>
<evidence type="ECO:0000313" key="9">
    <source>
        <dbReference type="Proteomes" id="UP000261166"/>
    </source>
</evidence>
<dbReference type="OrthoDB" id="2026446at2"/>
<dbReference type="GeneID" id="97989854"/>
<dbReference type="SMART" id="SM00354">
    <property type="entry name" value="HTH_LACI"/>
    <property type="match status" value="1"/>
</dbReference>
<dbReference type="InterPro" id="IPR028082">
    <property type="entry name" value="Peripla_BP_I"/>
</dbReference>
<organism evidence="6 8">
    <name type="scientific">Eisenbergiella massiliensis</name>
    <dbReference type="NCBI Taxonomy" id="1720294"/>
    <lineage>
        <taxon>Bacteria</taxon>
        <taxon>Bacillati</taxon>
        <taxon>Bacillota</taxon>
        <taxon>Clostridia</taxon>
        <taxon>Lachnospirales</taxon>
        <taxon>Lachnospiraceae</taxon>
        <taxon>Eisenbergiella</taxon>
    </lineage>
</organism>
<dbReference type="InterPro" id="IPR000843">
    <property type="entry name" value="HTH_LacI"/>
</dbReference>
<dbReference type="SUPFAM" id="SSF47413">
    <property type="entry name" value="lambda repressor-like DNA-binding domains"/>
    <property type="match status" value="1"/>
</dbReference>
<dbReference type="Pfam" id="PF00356">
    <property type="entry name" value="LacI"/>
    <property type="match status" value="1"/>
</dbReference>
<dbReference type="Proteomes" id="UP000260812">
    <property type="component" value="Unassembled WGS sequence"/>
</dbReference>
<reference evidence="6 9" key="1">
    <citation type="submission" date="2018-08" db="EMBL/GenBank/DDBJ databases">
        <title>A genome reference for cultivated species of the human gut microbiota.</title>
        <authorList>
            <person name="Zou Y."/>
            <person name="Xue W."/>
            <person name="Luo G."/>
        </authorList>
    </citation>
    <scope>NUCLEOTIDE SEQUENCE [LARGE SCALE GENOMIC DNA]</scope>
    <source>
        <strain evidence="7 9">AF26-4BH</strain>
        <strain evidence="6">TF05-5AC</strain>
    </source>
</reference>
<keyword evidence="3" id="KW-0238">DNA-binding</keyword>
<dbReference type="GO" id="GO:0000976">
    <property type="term" value="F:transcription cis-regulatory region binding"/>
    <property type="evidence" value="ECO:0007669"/>
    <property type="project" value="TreeGrafter"/>
</dbReference>